<dbReference type="InterPro" id="IPR012667">
    <property type="entry name" value="CbtB_put"/>
</dbReference>
<gene>
    <name evidence="2" type="ORF">MNBD_GAMMA24-2801</name>
</gene>
<name>A0A3B1B8F7_9ZZZZ</name>
<proteinExistence type="predicted"/>
<accession>A0A3B1B8F7</accession>
<keyword evidence="1" id="KW-0472">Membrane</keyword>
<keyword evidence="1" id="KW-1133">Transmembrane helix</keyword>
<reference evidence="2" key="1">
    <citation type="submission" date="2018-06" db="EMBL/GenBank/DDBJ databases">
        <authorList>
            <person name="Zhirakovskaya E."/>
        </authorList>
    </citation>
    <scope>NUCLEOTIDE SEQUENCE</scope>
</reference>
<dbReference type="AlphaFoldDB" id="A0A3B1B8F7"/>
<protein>
    <submittedName>
        <fullName evidence="2">Uncharacterized protein</fullName>
    </submittedName>
</protein>
<evidence type="ECO:0000313" key="2">
    <source>
        <dbReference type="EMBL" id="VAX14539.1"/>
    </source>
</evidence>
<dbReference type="NCBIfam" id="TIGR02459">
    <property type="entry name" value="CbtB"/>
    <property type="match status" value="1"/>
</dbReference>
<feature type="transmembrane region" description="Helical" evidence="1">
    <location>
        <begin position="20"/>
        <end position="40"/>
    </location>
</feature>
<organism evidence="2">
    <name type="scientific">hydrothermal vent metagenome</name>
    <dbReference type="NCBI Taxonomy" id="652676"/>
    <lineage>
        <taxon>unclassified sequences</taxon>
        <taxon>metagenomes</taxon>
        <taxon>ecological metagenomes</taxon>
    </lineage>
</organism>
<evidence type="ECO:0000256" key="1">
    <source>
        <dbReference type="SAM" id="Phobius"/>
    </source>
</evidence>
<dbReference type="Pfam" id="PF09489">
    <property type="entry name" value="CbtB"/>
    <property type="match status" value="1"/>
</dbReference>
<keyword evidence="1" id="KW-0812">Transmembrane</keyword>
<dbReference type="EMBL" id="UOFZ01000177">
    <property type="protein sequence ID" value="VAX14539.1"/>
    <property type="molecule type" value="Genomic_DNA"/>
</dbReference>
<sequence length="61" mass="6482">MTSSTVISTSRADRESRLPAAASALLLGLFILYGVGFALGQGDVLHNAAHDTRHTMVFPCH</sequence>